<organism evidence="2 3">
    <name type="scientific">Rosa chinensis</name>
    <name type="common">China rose</name>
    <dbReference type="NCBI Taxonomy" id="74649"/>
    <lineage>
        <taxon>Eukaryota</taxon>
        <taxon>Viridiplantae</taxon>
        <taxon>Streptophyta</taxon>
        <taxon>Embryophyta</taxon>
        <taxon>Tracheophyta</taxon>
        <taxon>Spermatophyta</taxon>
        <taxon>Magnoliopsida</taxon>
        <taxon>eudicotyledons</taxon>
        <taxon>Gunneridae</taxon>
        <taxon>Pentapetalae</taxon>
        <taxon>rosids</taxon>
        <taxon>fabids</taxon>
        <taxon>Rosales</taxon>
        <taxon>Rosaceae</taxon>
        <taxon>Rosoideae</taxon>
        <taxon>Rosoideae incertae sedis</taxon>
        <taxon>Rosa</taxon>
    </lineage>
</organism>
<accession>A0A2P6RPE6</accession>
<evidence type="ECO:0000259" key="1">
    <source>
        <dbReference type="Pfam" id="PF14392"/>
    </source>
</evidence>
<evidence type="ECO:0000313" key="2">
    <source>
        <dbReference type="EMBL" id="PRQ48309.1"/>
    </source>
</evidence>
<dbReference type="Proteomes" id="UP000238479">
    <property type="component" value="Chromosome 2"/>
</dbReference>
<evidence type="ECO:0000313" key="3">
    <source>
        <dbReference type="Proteomes" id="UP000238479"/>
    </source>
</evidence>
<name>A0A2P6RPE6_ROSCH</name>
<comment type="caution">
    <text evidence="2">The sequence shown here is derived from an EMBL/GenBank/DDBJ whole genome shotgun (WGS) entry which is preliminary data.</text>
</comment>
<sequence>MKHVHIWVRVSGIPPLYEEPDNFTLIGNLLGGFLDYDKKELWKGVIRIFFLHDISKPILFERIIFLVIGVEPLLKFQFEYLKGKCSQCGLITHSGAKCEDPNAAISTPRVLHFSGSSTTGGSFSFSAQASRDLPLSSPALIKKKKHVIRRKEGSVSGFDSSAGTVQSMAEEEILQPMKNMDEVVVSRSAFMEGVLKSIPPTEDVQVEPKVYRKKGRNGGCTPSPKNFKTILGGKLLTLQADTLGLVETDKESEQGILKKKVGRPLGRKNKNPCPQKMVSRMHLRLTYPIMETGQESSPIEKGKGKL</sequence>
<dbReference type="InterPro" id="IPR025836">
    <property type="entry name" value="Zn_knuckle_CX2CX4HX4C"/>
</dbReference>
<reference evidence="2 3" key="1">
    <citation type="journal article" date="2018" name="Nat. Genet.">
        <title>The Rosa genome provides new insights in the design of modern roses.</title>
        <authorList>
            <person name="Bendahmane M."/>
        </authorList>
    </citation>
    <scope>NUCLEOTIDE SEQUENCE [LARGE SCALE GENOMIC DNA]</scope>
    <source>
        <strain evidence="3">cv. Old Blush</strain>
    </source>
</reference>
<gene>
    <name evidence="2" type="ORF">RchiOBHm_Chr2g0109251</name>
</gene>
<protein>
    <recommendedName>
        <fullName evidence="1">Zinc knuckle CX2CX4HX4C domain-containing protein</fullName>
    </recommendedName>
</protein>
<keyword evidence="3" id="KW-1185">Reference proteome</keyword>
<feature type="domain" description="Zinc knuckle CX2CX4HX4C" evidence="1">
    <location>
        <begin position="53"/>
        <end position="99"/>
    </location>
</feature>
<dbReference type="EMBL" id="PDCK01000040">
    <property type="protein sequence ID" value="PRQ48309.1"/>
    <property type="molecule type" value="Genomic_DNA"/>
</dbReference>
<dbReference type="Gramene" id="PRQ48309">
    <property type="protein sequence ID" value="PRQ48309"/>
    <property type="gene ID" value="RchiOBHm_Chr2g0109251"/>
</dbReference>
<proteinExistence type="predicted"/>
<dbReference type="AlphaFoldDB" id="A0A2P6RPE6"/>
<dbReference type="Pfam" id="PF14392">
    <property type="entry name" value="zf-CCHC_4"/>
    <property type="match status" value="1"/>
</dbReference>